<reference evidence="2 3" key="1">
    <citation type="submission" date="2017-06" db="EMBL/GenBank/DDBJ databases">
        <title>Genome sequencing of cyanobaciteial culture collection at National Institute for Environmental Studies (NIES).</title>
        <authorList>
            <person name="Hirose Y."/>
            <person name="Shimura Y."/>
            <person name="Fujisawa T."/>
            <person name="Nakamura Y."/>
            <person name="Kawachi M."/>
        </authorList>
    </citation>
    <scope>NUCLEOTIDE SEQUENCE [LARGE SCALE GENOMIC DNA]</scope>
    <source>
        <strain evidence="2 3">NIES-806</strain>
    </source>
</reference>
<gene>
    <name evidence="2" type="ORF">NIES806_38170</name>
</gene>
<feature type="region of interest" description="Disordered" evidence="1">
    <location>
        <begin position="372"/>
        <end position="475"/>
    </location>
</feature>
<sequence length="492" mass="53069">MSYVSLLKNIPELFSQPTGIAAIASLGIHGAIALIVPLMPVNSNQSSQTDSPKAVGLMELSAADQSRLPQPPGTSQVALQQPQLPLQLQLPGVNASNPLTSYPALQPELSSQSVLPAIPSSPTNLNLSYLPSKQSIERLTRNDLQMAMSRLPARSTYNPSTASTSPFVNNLDQQIRETAPLGINKLPELRQSNEIPGEPLNNPSAEAIDIGSTTTAGISVAQTVESGNNAIKVPQDREKLALTDNYQGKSPEIITNESESKGKRTEQLLAKLSSYNTLRENIRQEYPNIKEKGVIRETISTDTPEMEGTVVGRLVVDSDGKVLDIKFQAGAESPKLQSKVREFFIANPPQADKQLISSYPFQLKFQNNPNATGVSSKIQPAATSTTEKVFEPQTKPSGTPNSQKLPEPQTKPSVTPNSQTSPEPQIKPSVTPNSQKLPETENTKSLPETPLVNTLSPITSATPSRDAAAVSTESSQKLIQTLRQIKEERKNP</sequence>
<name>A0A1Z4V7T2_9CYAN</name>
<dbReference type="KEGG" id="dcm:NIES806_38170"/>
<accession>A0A1Z4V7T2</accession>
<protein>
    <recommendedName>
        <fullName evidence="4">TonB C-terminal domain-containing protein</fullName>
    </recommendedName>
</protein>
<dbReference type="RefSeq" id="WP_096669696.1">
    <property type="nucleotide sequence ID" value="NZ_AP018316.1"/>
</dbReference>
<feature type="compositionally biased region" description="Polar residues" evidence="1">
    <location>
        <begin position="443"/>
        <end position="463"/>
    </location>
</feature>
<feature type="compositionally biased region" description="Polar residues" evidence="1">
    <location>
        <begin position="394"/>
        <end position="437"/>
    </location>
</feature>
<organism evidence="2 3">
    <name type="scientific">Dolichospermum compactum NIES-806</name>
    <dbReference type="NCBI Taxonomy" id="1973481"/>
    <lineage>
        <taxon>Bacteria</taxon>
        <taxon>Bacillati</taxon>
        <taxon>Cyanobacteriota</taxon>
        <taxon>Cyanophyceae</taxon>
        <taxon>Nostocales</taxon>
        <taxon>Aphanizomenonaceae</taxon>
        <taxon>Dolichospermum</taxon>
        <taxon>Dolichospermum compactum</taxon>
    </lineage>
</organism>
<feature type="compositionally biased region" description="Polar residues" evidence="1">
    <location>
        <begin position="372"/>
        <end position="387"/>
    </location>
</feature>
<dbReference type="Proteomes" id="UP000218702">
    <property type="component" value="Chromosome"/>
</dbReference>
<evidence type="ECO:0000313" key="3">
    <source>
        <dbReference type="Proteomes" id="UP000218702"/>
    </source>
</evidence>
<evidence type="ECO:0008006" key="4">
    <source>
        <dbReference type="Google" id="ProtNLM"/>
    </source>
</evidence>
<dbReference type="OrthoDB" id="506407at2"/>
<dbReference type="AlphaFoldDB" id="A0A1Z4V7T2"/>
<evidence type="ECO:0000256" key="1">
    <source>
        <dbReference type="SAM" id="MobiDB-lite"/>
    </source>
</evidence>
<keyword evidence="3" id="KW-1185">Reference proteome</keyword>
<evidence type="ECO:0000313" key="2">
    <source>
        <dbReference type="EMBL" id="BAZ87587.1"/>
    </source>
</evidence>
<proteinExistence type="predicted"/>
<dbReference type="EMBL" id="AP018316">
    <property type="protein sequence ID" value="BAZ87587.1"/>
    <property type="molecule type" value="Genomic_DNA"/>
</dbReference>